<gene>
    <name evidence="1" type="ORF">BN9_029460</name>
</gene>
<evidence type="ECO:0000313" key="2">
    <source>
        <dbReference type="Proteomes" id="UP000053237"/>
    </source>
</evidence>
<evidence type="ECO:0000313" key="1">
    <source>
        <dbReference type="EMBL" id="CCI42162.1"/>
    </source>
</evidence>
<name>A0A024G5X2_9STRA</name>
<dbReference type="Proteomes" id="UP000053237">
    <property type="component" value="Unassembled WGS sequence"/>
</dbReference>
<dbReference type="EMBL" id="CAIX01000030">
    <property type="protein sequence ID" value="CCI42162.1"/>
    <property type="molecule type" value="Genomic_DNA"/>
</dbReference>
<keyword evidence="2" id="KW-1185">Reference proteome</keyword>
<dbReference type="AlphaFoldDB" id="A0A024G5X2"/>
<organism evidence="1 2">
    <name type="scientific">Albugo candida</name>
    <dbReference type="NCBI Taxonomy" id="65357"/>
    <lineage>
        <taxon>Eukaryota</taxon>
        <taxon>Sar</taxon>
        <taxon>Stramenopiles</taxon>
        <taxon>Oomycota</taxon>
        <taxon>Peronosporomycetes</taxon>
        <taxon>Albuginales</taxon>
        <taxon>Albuginaceae</taxon>
        <taxon>Albugo</taxon>
    </lineage>
</organism>
<accession>A0A024G5X2</accession>
<sequence length="112" mass="12882">MIRMKDSHAKKKIATFRAIFYRKVIAQEELFCKIIDISSTKVPLVLEMSSIHGLPDKVMENGSQRSEPHIHRFLNCLGVLQGTKRKLQKNNADVGVLPKFISVNQLFERDFL</sequence>
<reference evidence="1 2" key="1">
    <citation type="submission" date="2012-05" db="EMBL/GenBank/DDBJ databases">
        <title>Recombination and specialization in a pathogen metapopulation.</title>
        <authorList>
            <person name="Gardiner A."/>
            <person name="Kemen E."/>
            <person name="Schultz-Larsen T."/>
            <person name="MacLean D."/>
            <person name="Van Oosterhout C."/>
            <person name="Jones J.D.G."/>
        </authorList>
    </citation>
    <scope>NUCLEOTIDE SEQUENCE [LARGE SCALE GENOMIC DNA]</scope>
    <source>
        <strain evidence="1 2">Ac Nc2</strain>
    </source>
</reference>
<dbReference type="InParanoid" id="A0A024G5X2"/>
<protein>
    <submittedName>
        <fullName evidence="1">Uncharacterized protein</fullName>
    </submittedName>
</protein>
<comment type="caution">
    <text evidence="1">The sequence shown here is derived from an EMBL/GenBank/DDBJ whole genome shotgun (WGS) entry which is preliminary data.</text>
</comment>
<proteinExistence type="predicted"/>